<dbReference type="Proteomes" id="UP000230233">
    <property type="component" value="Chromosome V"/>
</dbReference>
<dbReference type="AlphaFoldDB" id="A0A2G5TI97"/>
<evidence type="ECO:0000256" key="2">
    <source>
        <dbReference type="SAM" id="Phobius"/>
    </source>
</evidence>
<protein>
    <submittedName>
        <fullName evidence="3">Uncharacterized protein</fullName>
    </submittedName>
</protein>
<gene>
    <name evidence="3" type="primary">Cni-T21C9.11</name>
    <name evidence="3" type="synonym">Cnig_chr_V.g19413</name>
    <name evidence="3" type="ORF">B9Z55_019413</name>
</gene>
<name>A0A2G5TI97_9PELO</name>
<accession>A0A2G5TI97</accession>
<dbReference type="EMBL" id="PDUG01000005">
    <property type="protein sequence ID" value="PIC27029.1"/>
    <property type="molecule type" value="Genomic_DNA"/>
</dbReference>
<feature type="transmembrane region" description="Helical" evidence="2">
    <location>
        <begin position="136"/>
        <end position="154"/>
    </location>
</feature>
<keyword evidence="2" id="KW-0472">Membrane</keyword>
<keyword evidence="2" id="KW-0812">Transmembrane</keyword>
<feature type="transmembrane region" description="Helical" evidence="2">
    <location>
        <begin position="107"/>
        <end position="129"/>
    </location>
</feature>
<feature type="transmembrane region" description="Helical" evidence="2">
    <location>
        <begin position="169"/>
        <end position="193"/>
    </location>
</feature>
<evidence type="ECO:0000313" key="4">
    <source>
        <dbReference type="Proteomes" id="UP000230233"/>
    </source>
</evidence>
<feature type="transmembrane region" description="Helical" evidence="2">
    <location>
        <begin position="67"/>
        <end position="87"/>
    </location>
</feature>
<sequence>MPSIQFKNAASAKGGDAQKEVAVVEPTNPFFVPEEDEGYILPKPQFRKNRFNIRILWIEKTNAQWKFSVFVMLLLTAYYSTCFLAEYDTSHHFDGLKKIPAFSEPVLTRVIMAEWLVLAFILIFGVLFFRRIVMPLYIYLAVMATNGTLALFVVKCKQFHLGIIQHDDIAFNLVGILLFTALIHNFVYMYALYLHLRLNWPGRHRASANPSDVSPAEEKKDLSALP</sequence>
<evidence type="ECO:0000313" key="3">
    <source>
        <dbReference type="EMBL" id="PIC27029.1"/>
    </source>
</evidence>
<keyword evidence="4" id="KW-1185">Reference proteome</keyword>
<dbReference type="STRING" id="1611254.A0A2G5TI97"/>
<comment type="caution">
    <text evidence="3">The sequence shown here is derived from an EMBL/GenBank/DDBJ whole genome shotgun (WGS) entry which is preliminary data.</text>
</comment>
<evidence type="ECO:0000256" key="1">
    <source>
        <dbReference type="SAM" id="MobiDB-lite"/>
    </source>
</evidence>
<reference evidence="4" key="1">
    <citation type="submission" date="2017-10" db="EMBL/GenBank/DDBJ databases">
        <title>Rapid genome shrinkage in a self-fertile nematode reveals novel sperm competition proteins.</title>
        <authorList>
            <person name="Yin D."/>
            <person name="Schwarz E.M."/>
            <person name="Thomas C.G."/>
            <person name="Felde R.L."/>
            <person name="Korf I.F."/>
            <person name="Cutter A.D."/>
            <person name="Schartner C.M."/>
            <person name="Ralston E.J."/>
            <person name="Meyer B.J."/>
            <person name="Haag E.S."/>
        </authorList>
    </citation>
    <scope>NUCLEOTIDE SEQUENCE [LARGE SCALE GENOMIC DNA]</scope>
    <source>
        <strain evidence="4">JU1422</strain>
    </source>
</reference>
<dbReference type="OrthoDB" id="5795327at2759"/>
<feature type="region of interest" description="Disordered" evidence="1">
    <location>
        <begin position="207"/>
        <end position="226"/>
    </location>
</feature>
<proteinExistence type="predicted"/>
<feature type="compositionally biased region" description="Basic and acidic residues" evidence="1">
    <location>
        <begin position="216"/>
        <end position="226"/>
    </location>
</feature>
<keyword evidence="2" id="KW-1133">Transmembrane helix</keyword>
<organism evidence="3 4">
    <name type="scientific">Caenorhabditis nigoni</name>
    <dbReference type="NCBI Taxonomy" id="1611254"/>
    <lineage>
        <taxon>Eukaryota</taxon>
        <taxon>Metazoa</taxon>
        <taxon>Ecdysozoa</taxon>
        <taxon>Nematoda</taxon>
        <taxon>Chromadorea</taxon>
        <taxon>Rhabditida</taxon>
        <taxon>Rhabditina</taxon>
        <taxon>Rhabditomorpha</taxon>
        <taxon>Rhabditoidea</taxon>
        <taxon>Rhabditidae</taxon>
        <taxon>Peloderinae</taxon>
        <taxon>Caenorhabditis</taxon>
    </lineage>
</organism>